<feature type="signal peptide" evidence="1">
    <location>
        <begin position="1"/>
        <end position="22"/>
    </location>
</feature>
<evidence type="ECO:0000313" key="3">
    <source>
        <dbReference type="EMBL" id="MBE8717959.1"/>
    </source>
</evidence>
<protein>
    <submittedName>
        <fullName evidence="3">DUF4136 domain-containing protein</fullName>
    </submittedName>
</protein>
<dbReference type="EMBL" id="PRDL01000001">
    <property type="protein sequence ID" value="MBE8717959.1"/>
    <property type="molecule type" value="Genomic_DNA"/>
</dbReference>
<dbReference type="AlphaFoldDB" id="A0A928YUF9"/>
<reference evidence="3" key="1">
    <citation type="submission" date="2018-07" db="EMBL/GenBank/DDBJ databases">
        <title>Genome assembly of strain Ka43.</title>
        <authorList>
            <person name="Kukolya J."/>
            <person name="Nagy I."/>
            <person name="Horvath B."/>
            <person name="Toth A."/>
        </authorList>
    </citation>
    <scope>NUCLEOTIDE SEQUENCE</scope>
    <source>
        <strain evidence="3">KB43</strain>
    </source>
</reference>
<dbReference type="Proteomes" id="UP000652567">
    <property type="component" value="Unassembled WGS sequence"/>
</dbReference>
<sequence>MSYSRWALIGFLAVLMAGCSSGPRVTTDYQAGYDFAALKSFTISEVKQDTKDNLLISPFTFSHIENVIAQELGQRYASVAAGSQDFTVNFHVVIEEKLDPGTYDRVYGYGYYGRGYRYYPSPLFYGSTGAPRVYNQGSLIVDLVDAKTEKPIWRGVSEKRLRQGLTPQEQREVLTNAVREVLAKFPPI</sequence>
<accession>A0A928YUF9</accession>
<dbReference type="PROSITE" id="PS51257">
    <property type="entry name" value="PROKAR_LIPOPROTEIN"/>
    <property type="match status" value="1"/>
</dbReference>
<name>A0A928YUF9_9GAMM</name>
<organism evidence="3 4">
    <name type="scientific">Cellvibrio polysaccharolyticus</name>
    <dbReference type="NCBI Taxonomy" id="2082724"/>
    <lineage>
        <taxon>Bacteria</taxon>
        <taxon>Pseudomonadati</taxon>
        <taxon>Pseudomonadota</taxon>
        <taxon>Gammaproteobacteria</taxon>
        <taxon>Cellvibrionales</taxon>
        <taxon>Cellvibrionaceae</taxon>
        <taxon>Cellvibrio</taxon>
    </lineage>
</organism>
<evidence type="ECO:0000259" key="2">
    <source>
        <dbReference type="Pfam" id="PF13590"/>
    </source>
</evidence>
<feature type="domain" description="DUF4136" evidence="2">
    <location>
        <begin position="25"/>
        <end position="187"/>
    </location>
</feature>
<dbReference type="InterPro" id="IPR025411">
    <property type="entry name" value="DUF4136"/>
</dbReference>
<dbReference type="Gene3D" id="3.30.160.670">
    <property type="match status" value="1"/>
</dbReference>
<evidence type="ECO:0000256" key="1">
    <source>
        <dbReference type="SAM" id="SignalP"/>
    </source>
</evidence>
<comment type="caution">
    <text evidence="3">The sequence shown here is derived from an EMBL/GenBank/DDBJ whole genome shotgun (WGS) entry which is preliminary data.</text>
</comment>
<feature type="chain" id="PRO_5037665562" evidence="1">
    <location>
        <begin position="23"/>
        <end position="188"/>
    </location>
</feature>
<evidence type="ECO:0000313" key="4">
    <source>
        <dbReference type="Proteomes" id="UP000652567"/>
    </source>
</evidence>
<keyword evidence="1" id="KW-0732">Signal</keyword>
<dbReference type="Pfam" id="PF13590">
    <property type="entry name" value="DUF4136"/>
    <property type="match status" value="1"/>
</dbReference>
<dbReference type="RefSeq" id="WP_193910142.1">
    <property type="nucleotide sequence ID" value="NZ_PRDL01000001.1"/>
</dbReference>
<gene>
    <name evidence="3" type="ORF">C4F51_12265</name>
</gene>
<proteinExistence type="predicted"/>
<keyword evidence="4" id="KW-1185">Reference proteome</keyword>